<keyword evidence="4" id="KW-1185">Reference proteome</keyword>
<keyword evidence="2" id="KW-0472">Membrane</keyword>
<dbReference type="KEGG" id="tva:4746441"/>
<protein>
    <submittedName>
        <fullName evidence="3">Uncharacterized protein</fullName>
    </submittedName>
</protein>
<name>A2G240_TRIV3</name>
<keyword evidence="2" id="KW-0812">Transmembrane</keyword>
<dbReference type="RefSeq" id="XP_001301710.1">
    <property type="nucleotide sequence ID" value="XM_001301709.1"/>
</dbReference>
<sequence length="430" mass="47665">MFLEIFIRQLSIKSAWTDYFKQLDYIPVTGANTSAVTTTNQNVYLYATTVQKFTTKFLNVRATSDLKFLLEEVSFNHNLGNSQPGMLFIKIPDGGIVILHKVICYNNTISITGGRGSFAFIQADNTSINLYSSLDADRYQKSTVANLMANTSLVMTNTNNTRSSSSIIVLYRKDPTKISYSSFENMDIISVNAVLWLTYTTTSYCNFIHNTIVYPTSQDNANIRLNNDAGSSLISYCCFTLNDCDYAVYSINLQYTVSRCYVDYGRFHGAKSTVVFDSVSLVQLNLFASGAIEVSIPSTPSPSAAPNISTTPAQNSTTNQVNPYEKFNKIVIIVTAVVSVVVLATVIVWFVVKCVRFRRMKKQSTQRLLKSDDENDEATNETNETRDVVSTNSACLKSTPTNQANAISTINPGDLPDSEHSIKIEQSDSD</sequence>
<dbReference type="VEuPathDB" id="TrichDB:TVAG_036600"/>
<evidence type="ECO:0000313" key="4">
    <source>
        <dbReference type="Proteomes" id="UP000001542"/>
    </source>
</evidence>
<dbReference type="Proteomes" id="UP000001542">
    <property type="component" value="Unassembled WGS sequence"/>
</dbReference>
<feature type="compositionally biased region" description="Polar residues" evidence="1">
    <location>
        <begin position="388"/>
        <end position="411"/>
    </location>
</feature>
<dbReference type="InParanoid" id="A2G240"/>
<keyword evidence="2" id="KW-1133">Transmembrane helix</keyword>
<evidence type="ECO:0000256" key="2">
    <source>
        <dbReference type="SAM" id="Phobius"/>
    </source>
</evidence>
<feature type="transmembrane region" description="Helical" evidence="2">
    <location>
        <begin position="330"/>
        <end position="352"/>
    </location>
</feature>
<dbReference type="AlphaFoldDB" id="A2G240"/>
<accession>A2G240</accession>
<evidence type="ECO:0000313" key="3">
    <source>
        <dbReference type="EMBL" id="EAX88780.1"/>
    </source>
</evidence>
<reference evidence="3" key="2">
    <citation type="journal article" date="2007" name="Science">
        <title>Draft genome sequence of the sexually transmitted pathogen Trichomonas vaginalis.</title>
        <authorList>
            <person name="Carlton J.M."/>
            <person name="Hirt R.P."/>
            <person name="Silva J.C."/>
            <person name="Delcher A.L."/>
            <person name="Schatz M."/>
            <person name="Zhao Q."/>
            <person name="Wortman J.R."/>
            <person name="Bidwell S.L."/>
            <person name="Alsmark U.C.M."/>
            <person name="Besteiro S."/>
            <person name="Sicheritz-Ponten T."/>
            <person name="Noel C.J."/>
            <person name="Dacks J.B."/>
            <person name="Foster P.G."/>
            <person name="Simillion C."/>
            <person name="Van de Peer Y."/>
            <person name="Miranda-Saavedra D."/>
            <person name="Barton G.J."/>
            <person name="Westrop G.D."/>
            <person name="Mueller S."/>
            <person name="Dessi D."/>
            <person name="Fiori P.L."/>
            <person name="Ren Q."/>
            <person name="Paulsen I."/>
            <person name="Zhang H."/>
            <person name="Bastida-Corcuera F.D."/>
            <person name="Simoes-Barbosa A."/>
            <person name="Brown M.T."/>
            <person name="Hayes R.D."/>
            <person name="Mukherjee M."/>
            <person name="Okumura C.Y."/>
            <person name="Schneider R."/>
            <person name="Smith A.J."/>
            <person name="Vanacova S."/>
            <person name="Villalvazo M."/>
            <person name="Haas B.J."/>
            <person name="Pertea M."/>
            <person name="Feldblyum T.V."/>
            <person name="Utterback T.R."/>
            <person name="Shu C.L."/>
            <person name="Osoegawa K."/>
            <person name="de Jong P.J."/>
            <person name="Hrdy I."/>
            <person name="Horvathova L."/>
            <person name="Zubacova Z."/>
            <person name="Dolezal P."/>
            <person name="Malik S.B."/>
            <person name="Logsdon J.M. Jr."/>
            <person name="Henze K."/>
            <person name="Gupta A."/>
            <person name="Wang C.C."/>
            <person name="Dunne R.L."/>
            <person name="Upcroft J.A."/>
            <person name="Upcroft P."/>
            <person name="White O."/>
            <person name="Salzberg S.L."/>
            <person name="Tang P."/>
            <person name="Chiu C.-H."/>
            <person name="Lee Y.-S."/>
            <person name="Embley T.M."/>
            <person name="Coombs G.H."/>
            <person name="Mottram J.C."/>
            <person name="Tachezy J."/>
            <person name="Fraser-Liggett C.M."/>
            <person name="Johnson P.J."/>
        </authorList>
    </citation>
    <scope>NUCLEOTIDE SEQUENCE [LARGE SCALE GENOMIC DNA]</scope>
    <source>
        <strain evidence="3">G3</strain>
    </source>
</reference>
<evidence type="ECO:0000256" key="1">
    <source>
        <dbReference type="SAM" id="MobiDB-lite"/>
    </source>
</evidence>
<organism evidence="3 4">
    <name type="scientific">Trichomonas vaginalis (strain ATCC PRA-98 / G3)</name>
    <dbReference type="NCBI Taxonomy" id="412133"/>
    <lineage>
        <taxon>Eukaryota</taxon>
        <taxon>Metamonada</taxon>
        <taxon>Parabasalia</taxon>
        <taxon>Trichomonadida</taxon>
        <taxon>Trichomonadidae</taxon>
        <taxon>Trichomonas</taxon>
    </lineage>
</organism>
<dbReference type="VEuPathDB" id="TrichDB:TVAGG3_0599300"/>
<reference evidence="3" key="1">
    <citation type="submission" date="2006-10" db="EMBL/GenBank/DDBJ databases">
        <authorList>
            <person name="Amadeo P."/>
            <person name="Zhao Q."/>
            <person name="Wortman J."/>
            <person name="Fraser-Liggett C."/>
            <person name="Carlton J."/>
        </authorList>
    </citation>
    <scope>NUCLEOTIDE SEQUENCE</scope>
    <source>
        <strain evidence="3">G3</strain>
    </source>
</reference>
<feature type="region of interest" description="Disordered" evidence="1">
    <location>
        <begin position="365"/>
        <end position="430"/>
    </location>
</feature>
<dbReference type="EMBL" id="DS114266">
    <property type="protein sequence ID" value="EAX88780.1"/>
    <property type="molecule type" value="Genomic_DNA"/>
</dbReference>
<gene>
    <name evidence="3" type="ORF">TVAG_036600</name>
</gene>
<feature type="compositionally biased region" description="Basic and acidic residues" evidence="1">
    <location>
        <begin position="417"/>
        <end position="430"/>
    </location>
</feature>
<proteinExistence type="predicted"/>